<evidence type="ECO:0000313" key="3">
    <source>
        <dbReference type="Proteomes" id="UP000593566"/>
    </source>
</evidence>
<comment type="caution">
    <text evidence="2">The sequence shown here is derived from an EMBL/GenBank/DDBJ whole genome shotgun (WGS) entry which is preliminary data.</text>
</comment>
<proteinExistence type="predicted"/>
<dbReference type="Proteomes" id="UP000593566">
    <property type="component" value="Unassembled WGS sequence"/>
</dbReference>
<dbReference type="InterPro" id="IPR046346">
    <property type="entry name" value="Aminoacid_DH-like_N_sf"/>
</dbReference>
<dbReference type="InterPro" id="IPR013708">
    <property type="entry name" value="Shikimate_DH-bd_N"/>
</dbReference>
<evidence type="ECO:0000259" key="1">
    <source>
        <dbReference type="Pfam" id="PF08501"/>
    </source>
</evidence>
<name>A0A8H6CNS7_9LECA</name>
<dbReference type="GO" id="GO:0004764">
    <property type="term" value="F:shikimate 3-dehydrogenase (NADP+) activity"/>
    <property type="evidence" value="ECO:0007669"/>
    <property type="project" value="InterPro"/>
</dbReference>
<keyword evidence="3" id="KW-1185">Reference proteome</keyword>
<dbReference type="InterPro" id="IPR022893">
    <property type="entry name" value="Shikimate_DH_fam"/>
</dbReference>
<dbReference type="GO" id="GO:0019632">
    <property type="term" value="P:shikimate metabolic process"/>
    <property type="evidence" value="ECO:0007669"/>
    <property type="project" value="TreeGrafter"/>
</dbReference>
<evidence type="ECO:0000313" key="2">
    <source>
        <dbReference type="EMBL" id="KAF6227085.1"/>
    </source>
</evidence>
<feature type="domain" description="Shikimate dehydrogenase substrate binding N-terminal" evidence="1">
    <location>
        <begin position="39"/>
        <end position="119"/>
    </location>
</feature>
<reference evidence="2 3" key="1">
    <citation type="journal article" date="2020" name="Genomics">
        <title>Complete, high-quality genomes from long-read metagenomic sequencing of two wolf lichen thalli reveals enigmatic genome architecture.</title>
        <authorList>
            <person name="McKenzie S.K."/>
            <person name="Walston R.F."/>
            <person name="Allen J.L."/>
        </authorList>
    </citation>
    <scope>NUCLEOTIDE SEQUENCE [LARGE SCALE GENOMIC DNA]</scope>
    <source>
        <strain evidence="2">WasteWater1</strain>
    </source>
</reference>
<organism evidence="2 3">
    <name type="scientific">Letharia lupina</name>
    <dbReference type="NCBI Taxonomy" id="560253"/>
    <lineage>
        <taxon>Eukaryota</taxon>
        <taxon>Fungi</taxon>
        <taxon>Dikarya</taxon>
        <taxon>Ascomycota</taxon>
        <taxon>Pezizomycotina</taxon>
        <taxon>Lecanoromycetes</taxon>
        <taxon>OSLEUM clade</taxon>
        <taxon>Lecanoromycetidae</taxon>
        <taxon>Lecanorales</taxon>
        <taxon>Lecanorineae</taxon>
        <taxon>Parmeliaceae</taxon>
        <taxon>Letharia</taxon>
    </lineage>
</organism>
<dbReference type="PANTHER" id="PTHR21089:SF1">
    <property type="entry name" value="BIFUNCTIONAL 3-DEHYDROQUINATE DEHYDRATASE_SHIKIMATE DEHYDROGENASE, CHLOROPLASTIC"/>
    <property type="match status" value="1"/>
</dbReference>
<dbReference type="InterPro" id="IPR036291">
    <property type="entry name" value="NAD(P)-bd_dom_sf"/>
</dbReference>
<dbReference type="Gene3D" id="3.40.50.10860">
    <property type="entry name" value="Leucine Dehydrogenase, chain A, domain 1"/>
    <property type="match status" value="1"/>
</dbReference>
<dbReference type="AlphaFoldDB" id="A0A8H6CNS7"/>
<dbReference type="RefSeq" id="XP_037155393.1">
    <property type="nucleotide sequence ID" value="XM_037299392.1"/>
</dbReference>
<dbReference type="PANTHER" id="PTHR21089">
    <property type="entry name" value="SHIKIMATE DEHYDROGENASE"/>
    <property type="match status" value="1"/>
</dbReference>
<accession>A0A8H6CNS7</accession>
<dbReference type="GO" id="GO:0009423">
    <property type="term" value="P:chorismate biosynthetic process"/>
    <property type="evidence" value="ECO:0007669"/>
    <property type="project" value="TreeGrafter"/>
</dbReference>
<dbReference type="SUPFAM" id="SSF53223">
    <property type="entry name" value="Aminoacid dehydrogenase-like, N-terminal domain"/>
    <property type="match status" value="1"/>
</dbReference>
<dbReference type="CDD" id="cd01065">
    <property type="entry name" value="NAD_bind_Shikimate_DH"/>
    <property type="match status" value="1"/>
</dbReference>
<dbReference type="Pfam" id="PF08501">
    <property type="entry name" value="Shikimate_dh_N"/>
    <property type="match status" value="1"/>
</dbReference>
<protein>
    <recommendedName>
        <fullName evidence="1">Shikimate dehydrogenase substrate binding N-terminal domain-containing protein</fullName>
    </recommendedName>
</protein>
<dbReference type="EMBL" id="JACCJB010000005">
    <property type="protein sequence ID" value="KAF6227085.1"/>
    <property type="molecule type" value="Genomic_DNA"/>
</dbReference>
<gene>
    <name evidence="2" type="ORF">HO133_008526</name>
</gene>
<dbReference type="GeneID" id="59336922"/>
<dbReference type="Gene3D" id="3.40.50.720">
    <property type="entry name" value="NAD(P)-binding Rossmann-like Domain"/>
    <property type="match status" value="1"/>
</dbReference>
<dbReference type="SUPFAM" id="SSF51735">
    <property type="entry name" value="NAD(P)-binding Rossmann-fold domains"/>
    <property type="match status" value="1"/>
</dbReference>
<sequence length="337" mass="36936">MAAVEPNTLEPNTLLDSYRYGFSALNPQSVASKSFKTYLFGYPIAHSLAPLVQSTLFKELSVPWTYTLFESLSAADFLSKLKAADCIGSAITMPHKVTFVQHVDDLTHEARAIGAINTVFLRRGADGSTRYIGTNTDCIGVREAFLQNIPGIRAQSEGRPALIVGGGGACRAAVYSLWRWMGSSRIYLVNRLESEVHAIIAHFGTVPGFAGDLVHVPTIEAAAELETPMLVVGCVPDLPPKERGETLARDVALTFLRRPEKGHVLEMAYHPNPITAFYLLARQNGWNVLPGTEAMIYQGIAQQSLWMEKPSDEFPVPEAREVIKQALKVTHENTDGL</sequence>